<proteinExistence type="predicted"/>
<evidence type="ECO:0000256" key="1">
    <source>
        <dbReference type="ARBA" id="ARBA00012513"/>
    </source>
</evidence>
<dbReference type="GO" id="GO:0004674">
    <property type="term" value="F:protein serine/threonine kinase activity"/>
    <property type="evidence" value="ECO:0007669"/>
    <property type="project" value="UniProtKB-KW"/>
</dbReference>
<feature type="non-terminal residue" evidence="10">
    <location>
        <position position="352"/>
    </location>
</feature>
<dbReference type="AlphaFoldDB" id="A0A956RR03"/>
<name>A0A956RR03_UNCEI</name>
<sequence>MTEREKQLLGKYELLSELGRGGMGAVYRAHDPIIGRDVAIKVILDVALSAPGTRERFQREARSAGRLSHENIVTLHDFDEWDGKPYLVMELLAGTDLRQAILDDSLPLAKRLDIALQVAKGLEFAHSQSVIHRDIKPANIMILENGRAKILDFGIARLDSDAGTMTHSSLGTPRYMSPEQIRGEPVDRRSDIFSFGVMLYEMFTGTNPFAADTVPTVVHRILNEDPLPMGQLDPQLDSRLQRLVARCMAKDAAQRISDLAEAIRELETIIADPTPKVEQTRANANADATTVVPRDRKHAPTAAPPAPAAAPAHGVPQAPRAAAPSGNARAAAPAAGAPAPAREPKREPDRSS</sequence>
<evidence type="ECO:0000313" key="11">
    <source>
        <dbReference type="Proteomes" id="UP000697710"/>
    </source>
</evidence>
<accession>A0A956RR03</accession>
<dbReference type="InterPro" id="IPR011009">
    <property type="entry name" value="Kinase-like_dom_sf"/>
</dbReference>
<protein>
    <recommendedName>
        <fullName evidence="1">non-specific serine/threonine protein kinase</fullName>
        <ecNumber evidence="1">2.7.11.1</ecNumber>
    </recommendedName>
</protein>
<gene>
    <name evidence="10" type="ORF">KC729_17595</name>
</gene>
<feature type="compositionally biased region" description="Low complexity" evidence="8">
    <location>
        <begin position="309"/>
        <end position="340"/>
    </location>
</feature>
<reference evidence="10" key="2">
    <citation type="journal article" date="2021" name="Microbiome">
        <title>Successional dynamics and alternative stable states in a saline activated sludge microbial community over 9 years.</title>
        <authorList>
            <person name="Wang Y."/>
            <person name="Ye J."/>
            <person name="Ju F."/>
            <person name="Liu L."/>
            <person name="Boyd J.A."/>
            <person name="Deng Y."/>
            <person name="Parks D.H."/>
            <person name="Jiang X."/>
            <person name="Yin X."/>
            <person name="Woodcroft B.J."/>
            <person name="Tyson G.W."/>
            <person name="Hugenholtz P."/>
            <person name="Polz M.F."/>
            <person name="Zhang T."/>
        </authorList>
    </citation>
    <scope>NUCLEOTIDE SEQUENCE</scope>
    <source>
        <strain evidence="10">HKST-UBA01</strain>
    </source>
</reference>
<comment type="caution">
    <text evidence="10">The sequence shown here is derived from an EMBL/GenBank/DDBJ whole genome shotgun (WGS) entry which is preliminary data.</text>
</comment>
<dbReference type="Gene3D" id="3.30.200.20">
    <property type="entry name" value="Phosphorylase Kinase, domain 1"/>
    <property type="match status" value="1"/>
</dbReference>
<dbReference type="InterPro" id="IPR017441">
    <property type="entry name" value="Protein_kinase_ATP_BS"/>
</dbReference>
<dbReference type="SMART" id="SM00220">
    <property type="entry name" value="S_TKc"/>
    <property type="match status" value="1"/>
</dbReference>
<dbReference type="SUPFAM" id="SSF56112">
    <property type="entry name" value="Protein kinase-like (PK-like)"/>
    <property type="match status" value="1"/>
</dbReference>
<dbReference type="PANTHER" id="PTHR43289:SF6">
    <property type="entry name" value="SERINE_THREONINE-PROTEIN KINASE NEKL-3"/>
    <property type="match status" value="1"/>
</dbReference>
<evidence type="ECO:0000256" key="8">
    <source>
        <dbReference type="SAM" id="MobiDB-lite"/>
    </source>
</evidence>
<evidence type="ECO:0000256" key="7">
    <source>
        <dbReference type="PROSITE-ProRule" id="PRU10141"/>
    </source>
</evidence>
<evidence type="ECO:0000259" key="9">
    <source>
        <dbReference type="PROSITE" id="PS50011"/>
    </source>
</evidence>
<evidence type="ECO:0000313" key="10">
    <source>
        <dbReference type="EMBL" id="MCA9729505.1"/>
    </source>
</evidence>
<organism evidence="10 11">
    <name type="scientific">Eiseniibacteriota bacterium</name>
    <dbReference type="NCBI Taxonomy" id="2212470"/>
    <lineage>
        <taxon>Bacteria</taxon>
        <taxon>Candidatus Eiseniibacteriota</taxon>
    </lineage>
</organism>
<keyword evidence="3" id="KW-0808">Transferase</keyword>
<keyword evidence="5 10" id="KW-0418">Kinase</keyword>
<evidence type="ECO:0000256" key="2">
    <source>
        <dbReference type="ARBA" id="ARBA00022527"/>
    </source>
</evidence>
<feature type="compositionally biased region" description="Basic and acidic residues" evidence="8">
    <location>
        <begin position="342"/>
        <end position="352"/>
    </location>
</feature>
<dbReference type="EMBL" id="JAGQHR010000723">
    <property type="protein sequence ID" value="MCA9729505.1"/>
    <property type="molecule type" value="Genomic_DNA"/>
</dbReference>
<dbReference type="PANTHER" id="PTHR43289">
    <property type="entry name" value="MITOGEN-ACTIVATED PROTEIN KINASE KINASE KINASE 20-RELATED"/>
    <property type="match status" value="1"/>
</dbReference>
<dbReference type="PROSITE" id="PS50011">
    <property type="entry name" value="PROTEIN_KINASE_DOM"/>
    <property type="match status" value="1"/>
</dbReference>
<keyword evidence="6 7" id="KW-0067">ATP-binding</keyword>
<dbReference type="InterPro" id="IPR000719">
    <property type="entry name" value="Prot_kinase_dom"/>
</dbReference>
<dbReference type="GO" id="GO:0005524">
    <property type="term" value="F:ATP binding"/>
    <property type="evidence" value="ECO:0007669"/>
    <property type="project" value="UniProtKB-UniRule"/>
</dbReference>
<keyword evidence="2 10" id="KW-0723">Serine/threonine-protein kinase</keyword>
<evidence type="ECO:0000256" key="4">
    <source>
        <dbReference type="ARBA" id="ARBA00022741"/>
    </source>
</evidence>
<keyword evidence="4 7" id="KW-0547">Nucleotide-binding</keyword>
<feature type="region of interest" description="Disordered" evidence="8">
    <location>
        <begin position="274"/>
        <end position="352"/>
    </location>
</feature>
<dbReference type="FunFam" id="1.10.510.10:FF:000021">
    <property type="entry name" value="Serine/threonine protein kinase"/>
    <property type="match status" value="1"/>
</dbReference>
<dbReference type="CDD" id="cd14014">
    <property type="entry name" value="STKc_PknB_like"/>
    <property type="match status" value="1"/>
</dbReference>
<dbReference type="PROSITE" id="PS00107">
    <property type="entry name" value="PROTEIN_KINASE_ATP"/>
    <property type="match status" value="1"/>
</dbReference>
<reference evidence="10" key="1">
    <citation type="submission" date="2020-04" db="EMBL/GenBank/DDBJ databases">
        <authorList>
            <person name="Zhang T."/>
        </authorList>
    </citation>
    <scope>NUCLEOTIDE SEQUENCE</scope>
    <source>
        <strain evidence="10">HKST-UBA01</strain>
    </source>
</reference>
<dbReference type="Pfam" id="PF00069">
    <property type="entry name" value="Pkinase"/>
    <property type="match status" value="1"/>
</dbReference>
<dbReference type="InterPro" id="IPR008271">
    <property type="entry name" value="Ser/Thr_kinase_AS"/>
</dbReference>
<dbReference type="PROSITE" id="PS00108">
    <property type="entry name" value="PROTEIN_KINASE_ST"/>
    <property type="match status" value="1"/>
</dbReference>
<feature type="binding site" evidence="7">
    <location>
        <position position="41"/>
    </location>
    <ligand>
        <name>ATP</name>
        <dbReference type="ChEBI" id="CHEBI:30616"/>
    </ligand>
</feature>
<evidence type="ECO:0000256" key="3">
    <source>
        <dbReference type="ARBA" id="ARBA00022679"/>
    </source>
</evidence>
<dbReference type="Gene3D" id="1.10.510.10">
    <property type="entry name" value="Transferase(Phosphotransferase) domain 1"/>
    <property type="match status" value="1"/>
</dbReference>
<evidence type="ECO:0000256" key="6">
    <source>
        <dbReference type="ARBA" id="ARBA00022840"/>
    </source>
</evidence>
<feature type="domain" description="Protein kinase" evidence="9">
    <location>
        <begin position="12"/>
        <end position="270"/>
    </location>
</feature>
<dbReference type="EC" id="2.7.11.1" evidence="1"/>
<dbReference type="Proteomes" id="UP000697710">
    <property type="component" value="Unassembled WGS sequence"/>
</dbReference>
<evidence type="ECO:0000256" key="5">
    <source>
        <dbReference type="ARBA" id="ARBA00022777"/>
    </source>
</evidence>